<protein>
    <submittedName>
        <fullName evidence="1">Uncharacterized protein</fullName>
    </submittedName>
</protein>
<comment type="caution">
    <text evidence="1">The sequence shown here is derived from an EMBL/GenBank/DDBJ whole genome shotgun (WGS) entry which is preliminary data.</text>
</comment>
<dbReference type="EMBL" id="MU003530">
    <property type="protein sequence ID" value="KAF2465259.1"/>
    <property type="molecule type" value="Genomic_DNA"/>
</dbReference>
<keyword evidence="2" id="KW-1185">Reference proteome</keyword>
<name>A0ACB6QE44_9PLEO</name>
<sequence>MPLSIYFLFRASVLLAIAAVAYQVGLPNFFIFKVIRQIFSTTHCYISVKTLSSGLPHAECFTVSGDGRFGRIFLDETSYDVVKERRTGHVIPGLWDGHGHLLQYGELMNSVTLFGANSMEEVKERLVDYKDSHEVAGTNEQWLRGVGWDQASFGGNWPVASDLEIGGNFKDLYVMLDRVDVHCIWVSEKVLSLLPSPLPYISGGEIPAKGVFCDNAIDIVMKYYPKPSKERKTQFIRDAMWDLNKLGIVGIHDAGVHADEVKLYEGLANQKYWTVRVNAMVECEARNTFCPGNISKMSSKNGMLHVRSVKLFADGALGSWGSAMIEPYSDRKDSSGSLLINTTTLSRLTKEWATAGYQVNIHAIGDLANRLAIDAFTSALDTLCPESTRWECQARHRFRIEHAQIIHPDDQRRIIEIGIIPSIQPTHATSDMSYAETRLGKVRTTEEAYRMRSLISLNPVLGSDFPVEPANIFEGIYAAVTRRSPRTGLDANGETNGWYSEEKITLKEALEGFTVNPAYGAFLEGKAGVIEEGAYADWIVLDEPLEGLDLESLRKVTVRETWVSGKRVYKRPGPENLRGR</sequence>
<reference evidence="1" key="1">
    <citation type="journal article" date="2020" name="Stud. Mycol.">
        <title>101 Dothideomycetes genomes: a test case for predicting lifestyles and emergence of pathogens.</title>
        <authorList>
            <person name="Haridas S."/>
            <person name="Albert R."/>
            <person name="Binder M."/>
            <person name="Bloem J."/>
            <person name="Labutti K."/>
            <person name="Salamov A."/>
            <person name="Andreopoulos B."/>
            <person name="Baker S."/>
            <person name="Barry K."/>
            <person name="Bills G."/>
            <person name="Bluhm B."/>
            <person name="Cannon C."/>
            <person name="Castanera R."/>
            <person name="Culley D."/>
            <person name="Daum C."/>
            <person name="Ezra D."/>
            <person name="Gonzalez J."/>
            <person name="Henrissat B."/>
            <person name="Kuo A."/>
            <person name="Liang C."/>
            <person name="Lipzen A."/>
            <person name="Lutzoni F."/>
            <person name="Magnuson J."/>
            <person name="Mondo S."/>
            <person name="Nolan M."/>
            <person name="Ohm R."/>
            <person name="Pangilinan J."/>
            <person name="Park H.-J."/>
            <person name="Ramirez L."/>
            <person name="Alfaro M."/>
            <person name="Sun H."/>
            <person name="Tritt A."/>
            <person name="Yoshinaga Y."/>
            <person name="Zwiers L.-H."/>
            <person name="Turgeon B."/>
            <person name="Goodwin S."/>
            <person name="Spatafora J."/>
            <person name="Crous P."/>
            <person name="Grigoriev I."/>
        </authorList>
    </citation>
    <scope>NUCLEOTIDE SEQUENCE</scope>
    <source>
        <strain evidence="1">ATCC 200398</strain>
    </source>
</reference>
<accession>A0ACB6QE44</accession>
<evidence type="ECO:0000313" key="2">
    <source>
        <dbReference type="Proteomes" id="UP000799755"/>
    </source>
</evidence>
<proteinExistence type="predicted"/>
<evidence type="ECO:0000313" key="1">
    <source>
        <dbReference type="EMBL" id="KAF2465259.1"/>
    </source>
</evidence>
<organism evidence="1 2">
    <name type="scientific">Lindgomyces ingoldianus</name>
    <dbReference type="NCBI Taxonomy" id="673940"/>
    <lineage>
        <taxon>Eukaryota</taxon>
        <taxon>Fungi</taxon>
        <taxon>Dikarya</taxon>
        <taxon>Ascomycota</taxon>
        <taxon>Pezizomycotina</taxon>
        <taxon>Dothideomycetes</taxon>
        <taxon>Pleosporomycetidae</taxon>
        <taxon>Pleosporales</taxon>
        <taxon>Lindgomycetaceae</taxon>
        <taxon>Lindgomyces</taxon>
    </lineage>
</organism>
<gene>
    <name evidence="1" type="ORF">BDR25DRAFT_295331</name>
</gene>
<dbReference type="Proteomes" id="UP000799755">
    <property type="component" value="Unassembled WGS sequence"/>
</dbReference>